<evidence type="ECO:0000256" key="1">
    <source>
        <dbReference type="SAM" id="MobiDB-lite"/>
    </source>
</evidence>
<name>A0A4U1EI08_MONMO</name>
<comment type="caution">
    <text evidence="2">The sequence shown here is derived from an EMBL/GenBank/DDBJ whole genome shotgun (WGS) entry which is preliminary data.</text>
</comment>
<feature type="non-terminal residue" evidence="2">
    <location>
        <position position="240"/>
    </location>
</feature>
<reference evidence="3" key="1">
    <citation type="journal article" date="2019" name="IScience">
        <title>Narwhal Genome Reveals Long-Term Low Genetic Diversity despite Current Large Abundance Size.</title>
        <authorList>
            <person name="Westbury M.V."/>
            <person name="Petersen B."/>
            <person name="Garde E."/>
            <person name="Heide-Jorgensen M.P."/>
            <person name="Lorenzen E.D."/>
        </authorList>
    </citation>
    <scope>NUCLEOTIDE SEQUENCE [LARGE SCALE GENOMIC DNA]</scope>
</reference>
<evidence type="ECO:0000313" key="3">
    <source>
        <dbReference type="Proteomes" id="UP000308365"/>
    </source>
</evidence>
<feature type="non-terminal residue" evidence="2">
    <location>
        <position position="1"/>
    </location>
</feature>
<accession>A0A4U1EI08</accession>
<protein>
    <submittedName>
        <fullName evidence="2">Uncharacterized protein</fullName>
    </submittedName>
</protein>
<gene>
    <name evidence="2" type="ORF">EI555_003588</name>
</gene>
<dbReference type="EMBL" id="RWIC01001416">
    <property type="protein sequence ID" value="TKC35902.1"/>
    <property type="molecule type" value="Genomic_DNA"/>
</dbReference>
<dbReference type="AlphaFoldDB" id="A0A4U1EI08"/>
<organism evidence="2 3">
    <name type="scientific">Monodon monoceros</name>
    <name type="common">Narwhal</name>
    <name type="synonym">Ceratodon monodon</name>
    <dbReference type="NCBI Taxonomy" id="40151"/>
    <lineage>
        <taxon>Eukaryota</taxon>
        <taxon>Metazoa</taxon>
        <taxon>Chordata</taxon>
        <taxon>Craniata</taxon>
        <taxon>Vertebrata</taxon>
        <taxon>Euteleostomi</taxon>
        <taxon>Mammalia</taxon>
        <taxon>Eutheria</taxon>
        <taxon>Laurasiatheria</taxon>
        <taxon>Artiodactyla</taxon>
        <taxon>Whippomorpha</taxon>
        <taxon>Cetacea</taxon>
        <taxon>Odontoceti</taxon>
        <taxon>Monodontidae</taxon>
        <taxon>Monodon</taxon>
    </lineage>
</organism>
<proteinExistence type="predicted"/>
<dbReference type="Proteomes" id="UP000308365">
    <property type="component" value="Unassembled WGS sequence"/>
</dbReference>
<sequence length="240" mass="27243">PSKQLLDIVYLLESLTVIDEDCGLSHSNARLLEGRKKKAVVEKKGEVLLKWDVDGIKINEQTKETKKQTYEYTYTATIKDKVTDSCLTIWEKSGLGIGKLILCVGAKPTAHKLNRVDKKYCDTSTFYEYNTAEDITSSPKQQRNSLSGSLAEQTGRAWEVLRMCGIFSRENRGRSRVISTDPEETGKGGRGLQKRPQMSRNFTVNGLLQLPRLLRLNPRPQTQSHVKIMYLKSKQEGQYE</sequence>
<feature type="region of interest" description="Disordered" evidence="1">
    <location>
        <begin position="174"/>
        <end position="197"/>
    </location>
</feature>
<evidence type="ECO:0000313" key="2">
    <source>
        <dbReference type="EMBL" id="TKC35902.1"/>
    </source>
</evidence>